<keyword evidence="2" id="KW-1185">Reference proteome</keyword>
<organism evidence="1 2">
    <name type="scientific">Candidatus Termititenax spirochaetophilus</name>
    <dbReference type="NCBI Taxonomy" id="2218522"/>
    <lineage>
        <taxon>Bacteria</taxon>
        <taxon>Bacillati</taxon>
        <taxon>Candidatus Margulisiibacteriota</taxon>
        <taxon>Candidatus Termititenacia</taxon>
        <taxon>Candidatus Termititenacales</taxon>
        <taxon>Candidatus Termititenacaceae</taxon>
        <taxon>Candidatus Termititenax</taxon>
    </lineage>
</organism>
<protein>
    <submittedName>
        <fullName evidence="1">Protein DUF721</fullName>
    </submittedName>
</protein>
<comment type="caution">
    <text evidence="1">The sequence shown here is derived from an EMBL/GenBank/DDBJ whole genome shotgun (WGS) entry which is preliminary data.</text>
</comment>
<dbReference type="AlphaFoldDB" id="A0A388T6T2"/>
<evidence type="ECO:0000313" key="2">
    <source>
        <dbReference type="Proteomes" id="UP000276170"/>
    </source>
</evidence>
<proteinExistence type="predicted"/>
<accession>A0A388T6T2</accession>
<evidence type="ECO:0000313" key="1">
    <source>
        <dbReference type="EMBL" id="GBR72368.1"/>
    </source>
</evidence>
<gene>
    <name evidence="1" type="ORF">HP1_082</name>
</gene>
<reference evidence="1 2" key="1">
    <citation type="journal article" date="2019" name="ISME J.">
        <title>Genome analyses of uncultured TG2/ZB3 bacteria in 'Margulisbacteria' specifically attached to ectosymbiotic spirochetes of protists in the termite gut.</title>
        <authorList>
            <person name="Utami Y.D."/>
            <person name="Kuwahara H."/>
            <person name="Igai K."/>
            <person name="Murakami T."/>
            <person name="Sugaya K."/>
            <person name="Morikawa T."/>
            <person name="Nagura Y."/>
            <person name="Yuki M."/>
            <person name="Deevong P."/>
            <person name="Inoue T."/>
            <person name="Kihara K."/>
            <person name="Lo N."/>
            <person name="Yamada A."/>
            <person name="Ohkuma M."/>
            <person name="Hongoh Y."/>
        </authorList>
    </citation>
    <scope>NUCLEOTIDE SEQUENCE [LARGE SCALE GENOMIC DNA]</scope>
    <source>
        <strain evidence="1">HsPyr-01</strain>
    </source>
</reference>
<dbReference type="Proteomes" id="UP000276170">
    <property type="component" value="Unassembled WGS sequence"/>
</dbReference>
<dbReference type="EMBL" id="BGZM01000008">
    <property type="protein sequence ID" value="GBR72368.1"/>
    <property type="molecule type" value="Genomic_DNA"/>
</dbReference>
<sequence length="223" mass="26135">MKNILRRLLGGDLRLQEALALSQLKNSWTQVAQNNLLHIQPYKYKNKMLYFQAKSAVAGYDTRFFSQLIIDKYKEFCPGIIIREIKIDHTGGMEPDTPEEHKTAERRICPVCGDKYFGGDSICVLCQNKRDAKIDAKITAYLNEAPWARYSDILADFPQTEETRFLRIRLEMQEETLFYLWRKPDEKQAVKYILLKTGLTPDKINDNIIKEQLPKKLHKMIYE</sequence>
<name>A0A388T6T2_9BACT</name>